<sequence>MWWITTIILGLTLNFPKQVMIFIRLMYCFHLFPIYSLIVRMWTIDDIQGLWTDNATWFTGMSLHKLEGSVPILKGRNIMIIGNHRNLCDFIMHDVITEHSANLLSRAGMGVVFPFTGLINIITDGFWFFIRGSCKDMNNFFEWIDTKFASHKTGRMHLIVYPEGHRNLTNKPLPLRTGMIRYAFSRKMPIQIFICNGYDEVINEKKFSAQWGRAKVNYKVYNPIFTDQYMNFDSLMDDVRSMFLESFNEVFKINKSG</sequence>
<protein>
    <recommendedName>
        <fullName evidence="2">Phospholipid/glycerol acyltransferase domain-containing protein</fullName>
    </recommendedName>
</protein>
<keyword evidence="4" id="KW-1185">Reference proteome</keyword>
<dbReference type="SUPFAM" id="SSF69593">
    <property type="entry name" value="Glycerol-3-phosphate (1)-acyltransferase"/>
    <property type="match status" value="1"/>
</dbReference>
<name>A0A1R2B4B2_9CILI</name>
<comment type="caution">
    <text evidence="3">The sequence shown here is derived from an EMBL/GenBank/DDBJ whole genome shotgun (WGS) entry which is preliminary data.</text>
</comment>
<keyword evidence="1" id="KW-0812">Transmembrane</keyword>
<evidence type="ECO:0000259" key="2">
    <source>
        <dbReference type="Pfam" id="PF01553"/>
    </source>
</evidence>
<accession>A0A1R2B4B2</accession>
<reference evidence="3 4" key="1">
    <citation type="submission" date="2016-11" db="EMBL/GenBank/DDBJ databases">
        <title>The macronuclear genome of Stentor coeruleus: a giant cell with tiny introns.</title>
        <authorList>
            <person name="Slabodnick M."/>
            <person name="Ruby J.G."/>
            <person name="Reiff S.B."/>
            <person name="Swart E.C."/>
            <person name="Gosai S."/>
            <person name="Prabakaran S."/>
            <person name="Witkowska E."/>
            <person name="Larue G.E."/>
            <person name="Fisher S."/>
            <person name="Freeman R.M."/>
            <person name="Gunawardena J."/>
            <person name="Chu W."/>
            <person name="Stover N.A."/>
            <person name="Gregory B.D."/>
            <person name="Nowacki M."/>
            <person name="Derisi J."/>
            <person name="Roy S.W."/>
            <person name="Marshall W.F."/>
            <person name="Sood P."/>
        </authorList>
    </citation>
    <scope>NUCLEOTIDE SEQUENCE [LARGE SCALE GENOMIC DNA]</scope>
    <source>
        <strain evidence="3">WM001</strain>
    </source>
</reference>
<keyword evidence="1" id="KW-0472">Membrane</keyword>
<feature type="domain" description="Phospholipid/glycerol acyltransferase" evidence="2">
    <location>
        <begin position="70"/>
        <end position="190"/>
    </location>
</feature>
<dbReference type="GO" id="GO:0016746">
    <property type="term" value="F:acyltransferase activity"/>
    <property type="evidence" value="ECO:0007669"/>
    <property type="project" value="InterPro"/>
</dbReference>
<dbReference type="EMBL" id="MPUH01000972">
    <property type="protein sequence ID" value="OMJ71624.1"/>
    <property type="molecule type" value="Genomic_DNA"/>
</dbReference>
<evidence type="ECO:0000313" key="4">
    <source>
        <dbReference type="Proteomes" id="UP000187209"/>
    </source>
</evidence>
<dbReference type="AlphaFoldDB" id="A0A1R2B4B2"/>
<dbReference type="Proteomes" id="UP000187209">
    <property type="component" value="Unassembled WGS sequence"/>
</dbReference>
<feature type="transmembrane region" description="Helical" evidence="1">
    <location>
        <begin position="111"/>
        <end position="130"/>
    </location>
</feature>
<dbReference type="Pfam" id="PF01553">
    <property type="entry name" value="Acyltransferase"/>
    <property type="match status" value="1"/>
</dbReference>
<dbReference type="OrthoDB" id="284525at2759"/>
<organism evidence="3 4">
    <name type="scientific">Stentor coeruleus</name>
    <dbReference type="NCBI Taxonomy" id="5963"/>
    <lineage>
        <taxon>Eukaryota</taxon>
        <taxon>Sar</taxon>
        <taxon>Alveolata</taxon>
        <taxon>Ciliophora</taxon>
        <taxon>Postciliodesmatophora</taxon>
        <taxon>Heterotrichea</taxon>
        <taxon>Heterotrichida</taxon>
        <taxon>Stentoridae</taxon>
        <taxon>Stentor</taxon>
    </lineage>
</organism>
<feature type="transmembrane region" description="Helical" evidence="1">
    <location>
        <begin position="21"/>
        <end position="42"/>
    </location>
</feature>
<evidence type="ECO:0000313" key="3">
    <source>
        <dbReference type="EMBL" id="OMJ71624.1"/>
    </source>
</evidence>
<gene>
    <name evidence="3" type="ORF">SteCoe_30119</name>
</gene>
<proteinExistence type="predicted"/>
<keyword evidence="1" id="KW-1133">Transmembrane helix</keyword>
<dbReference type="InterPro" id="IPR002123">
    <property type="entry name" value="Plipid/glycerol_acylTrfase"/>
</dbReference>
<evidence type="ECO:0000256" key="1">
    <source>
        <dbReference type="SAM" id="Phobius"/>
    </source>
</evidence>